<accession>A0A813ZSN0</accession>
<dbReference type="Pfam" id="PF01436">
    <property type="entry name" value="NHL"/>
    <property type="match status" value="3"/>
</dbReference>
<dbReference type="InterPro" id="IPR029030">
    <property type="entry name" value="Caspase-like_dom_sf"/>
</dbReference>
<proteinExistence type="predicted"/>
<evidence type="ECO:0000256" key="1">
    <source>
        <dbReference type="ARBA" id="ARBA00022737"/>
    </source>
</evidence>
<evidence type="ECO:0000259" key="3">
    <source>
        <dbReference type="PROSITE" id="PS50208"/>
    </source>
</evidence>
<dbReference type="PROSITE" id="PS51125">
    <property type="entry name" value="NHL"/>
    <property type="match status" value="2"/>
</dbReference>
<dbReference type="PANTHER" id="PTHR22576:SF37">
    <property type="entry name" value="MUCOSA-ASSOCIATED LYMPHOID TISSUE LYMPHOMA TRANSLOCATION PROTEIN 1"/>
    <property type="match status" value="1"/>
</dbReference>
<feature type="domain" description="Caspase family p20" evidence="3">
    <location>
        <begin position="13"/>
        <end position="144"/>
    </location>
</feature>
<keyword evidence="1" id="KW-0677">Repeat</keyword>
<dbReference type="Gene3D" id="3.40.50.1460">
    <property type="match status" value="1"/>
</dbReference>
<dbReference type="InterPro" id="IPR011600">
    <property type="entry name" value="Pept_C14_caspase"/>
</dbReference>
<feature type="repeat" description="NHL" evidence="2">
    <location>
        <begin position="511"/>
        <end position="549"/>
    </location>
</feature>
<dbReference type="InterPro" id="IPR052039">
    <property type="entry name" value="Caspase-related_regulators"/>
</dbReference>
<protein>
    <recommendedName>
        <fullName evidence="3">Caspase family p20 domain-containing protein</fullName>
    </recommendedName>
</protein>
<dbReference type="GO" id="GO:0004197">
    <property type="term" value="F:cysteine-type endopeptidase activity"/>
    <property type="evidence" value="ECO:0007669"/>
    <property type="project" value="InterPro"/>
</dbReference>
<gene>
    <name evidence="4" type="ORF">BJG266_LOCUS10562</name>
    <name evidence="5" type="ORF">QVE165_LOCUS57439</name>
</gene>
<organism evidence="4 7">
    <name type="scientific">Adineta steineri</name>
    <dbReference type="NCBI Taxonomy" id="433720"/>
    <lineage>
        <taxon>Eukaryota</taxon>
        <taxon>Metazoa</taxon>
        <taxon>Spiralia</taxon>
        <taxon>Gnathifera</taxon>
        <taxon>Rotifera</taxon>
        <taxon>Eurotatoria</taxon>
        <taxon>Bdelloidea</taxon>
        <taxon>Adinetida</taxon>
        <taxon>Adinetidae</taxon>
        <taxon>Adineta</taxon>
    </lineage>
</organism>
<dbReference type="CDD" id="cd05819">
    <property type="entry name" value="NHL"/>
    <property type="match status" value="1"/>
</dbReference>
<dbReference type="EMBL" id="CAJNOM010002347">
    <property type="protein sequence ID" value="CAF1631226.1"/>
    <property type="molecule type" value="Genomic_DNA"/>
</dbReference>
<dbReference type="Pfam" id="PF00656">
    <property type="entry name" value="Peptidase_C14"/>
    <property type="match status" value="1"/>
</dbReference>
<dbReference type="SUPFAM" id="SSF52129">
    <property type="entry name" value="Caspase-like"/>
    <property type="match status" value="1"/>
</dbReference>
<evidence type="ECO:0000313" key="5">
    <source>
        <dbReference type="EMBL" id="CAF1631226.1"/>
    </source>
</evidence>
<name>A0A813ZSN0_9BILA</name>
<dbReference type="InterPro" id="IPR011042">
    <property type="entry name" value="6-blade_b-propeller_TolB-like"/>
</dbReference>
<keyword evidence="6" id="KW-1185">Reference proteome</keyword>
<reference evidence="4" key="1">
    <citation type="submission" date="2021-02" db="EMBL/GenBank/DDBJ databases">
        <authorList>
            <person name="Nowell W R."/>
        </authorList>
    </citation>
    <scope>NUCLEOTIDE SEQUENCE</scope>
</reference>
<dbReference type="AlphaFoldDB" id="A0A813ZSN0"/>
<dbReference type="Gene3D" id="2.120.10.30">
    <property type="entry name" value="TolB, C-terminal domain"/>
    <property type="match status" value="3"/>
</dbReference>
<comment type="caution">
    <text evidence="4">The sequence shown here is derived from an EMBL/GenBank/DDBJ whole genome shotgun (WGS) entry which is preliminary data.</text>
</comment>
<evidence type="ECO:0000313" key="4">
    <source>
        <dbReference type="EMBL" id="CAF0902712.1"/>
    </source>
</evidence>
<feature type="repeat" description="NHL" evidence="2">
    <location>
        <begin position="275"/>
        <end position="307"/>
    </location>
</feature>
<dbReference type="SUPFAM" id="SSF101898">
    <property type="entry name" value="NHL repeat"/>
    <property type="match status" value="1"/>
</dbReference>
<dbReference type="OrthoDB" id="412369at2759"/>
<evidence type="ECO:0000313" key="7">
    <source>
        <dbReference type="Proteomes" id="UP000663877"/>
    </source>
</evidence>
<dbReference type="GO" id="GO:0006508">
    <property type="term" value="P:proteolysis"/>
    <property type="evidence" value="ECO:0007669"/>
    <property type="project" value="InterPro"/>
</dbReference>
<dbReference type="InterPro" id="IPR001258">
    <property type="entry name" value="NHL_repeat"/>
</dbReference>
<dbReference type="Proteomes" id="UP000663877">
    <property type="component" value="Unassembled WGS sequence"/>
</dbReference>
<dbReference type="InterPro" id="IPR001309">
    <property type="entry name" value="Pept_C14_p20"/>
</dbReference>
<dbReference type="PANTHER" id="PTHR22576">
    <property type="entry name" value="MUCOSA ASSOCIATED LYMPHOID TISSUE LYMPHOMA TRANSLOCATION PROTEIN 1/PARACASPASE"/>
    <property type="match status" value="1"/>
</dbReference>
<dbReference type="PROSITE" id="PS50208">
    <property type="entry name" value="CASPASE_P20"/>
    <property type="match status" value="1"/>
</dbReference>
<dbReference type="EMBL" id="CAJNOI010000037">
    <property type="protein sequence ID" value="CAF0902712.1"/>
    <property type="molecule type" value="Genomic_DNA"/>
</dbReference>
<dbReference type="Proteomes" id="UP000663832">
    <property type="component" value="Unassembled WGS sequence"/>
</dbReference>
<evidence type="ECO:0000313" key="6">
    <source>
        <dbReference type="Proteomes" id="UP000663832"/>
    </source>
</evidence>
<evidence type="ECO:0000256" key="2">
    <source>
        <dbReference type="PROSITE-ProRule" id="PRU00504"/>
    </source>
</evidence>
<sequence length="551" mass="62142">MASAFSSSNNSLHKKRALLIGNNNYKKNSPLRYCTNDAEDLSKKLQEIDFEITVGTNLTYEQMDRTIETFKEKINPDDLVLFFFAGHGCQSSHRNFLMPIDDDRIKTNIDLEHRAINAQFVLEKIMSRRPSAAIFLLDCCRNSFVGESSNSNGLSPMQAVADSFIVFACDANKTALDGSANNRNGLFTSHLLRYIDQPNLIIDEIMYDVCDGVMRETNNGQCPFRVSSLRRKVYLNQQFTDGQSLLFNPININTKYKQHGITIAGGNGEGNQLNQLSYPQGIYVDDDHQTIYIADCRNHRIVEWKYGTKNGQDVAAGNGCGNRNNQLKNPTDVIVDKKNDSLIICDQDNRRVVRWPRQNGTSGETIISDIDCQGLTIDNNGNIYVPDWKRNEVRRWKQGDREETIVAGGNGQGNHLNQFHSPTYIFVDEDHSVYVSDYCNHRVMKWMKGAREGIVVAGGQGNRDSLTQLSYPRGVIVDYLGTIYVADYGNNRIMRWCEGSCKGSIVVGGNRKGGQPNQFDGPRGLSFDVEGNLYVVDSWNNRIQKFEIDLN</sequence>